<feature type="domain" description="Calcineurin-like phosphoesterase" evidence="3">
    <location>
        <begin position="3"/>
        <end position="149"/>
    </location>
</feature>
<reference evidence="4" key="1">
    <citation type="journal article" date="2021" name="PeerJ">
        <title>Extensive microbial diversity within the chicken gut microbiome revealed by metagenomics and culture.</title>
        <authorList>
            <person name="Gilroy R."/>
            <person name="Ravi A."/>
            <person name="Getino M."/>
            <person name="Pursley I."/>
            <person name="Horton D.L."/>
            <person name="Alikhan N.F."/>
            <person name="Baker D."/>
            <person name="Gharbi K."/>
            <person name="Hall N."/>
            <person name="Watson M."/>
            <person name="Adriaenssens E.M."/>
            <person name="Foster-Nyarko E."/>
            <person name="Jarju S."/>
            <person name="Secka A."/>
            <person name="Antonio M."/>
            <person name="Oren A."/>
            <person name="Chaudhuri R.R."/>
            <person name="La Ragione R."/>
            <person name="Hildebrand F."/>
            <person name="Pallen M.J."/>
        </authorList>
    </citation>
    <scope>NUCLEOTIDE SEQUENCE</scope>
    <source>
        <strain evidence="4">1719</strain>
    </source>
</reference>
<keyword evidence="2" id="KW-0479">Metal-binding</keyword>
<evidence type="ECO:0000256" key="1">
    <source>
        <dbReference type="ARBA" id="ARBA00008950"/>
    </source>
</evidence>
<evidence type="ECO:0000259" key="3">
    <source>
        <dbReference type="Pfam" id="PF12850"/>
    </source>
</evidence>
<protein>
    <recommendedName>
        <fullName evidence="2">Phosphoesterase</fullName>
        <ecNumber evidence="2">3.1.4.-</ecNumber>
    </recommendedName>
</protein>
<dbReference type="GO" id="GO:0016787">
    <property type="term" value="F:hydrolase activity"/>
    <property type="evidence" value="ECO:0007669"/>
    <property type="project" value="UniProtKB-UniRule"/>
</dbReference>
<dbReference type="InterPro" id="IPR024654">
    <property type="entry name" value="Calcineurin-like_PHP_lpxH"/>
</dbReference>
<proteinExistence type="inferred from homology"/>
<evidence type="ECO:0000313" key="4">
    <source>
        <dbReference type="EMBL" id="HIX54696.1"/>
    </source>
</evidence>
<dbReference type="NCBIfam" id="TIGR00040">
    <property type="entry name" value="yfcE"/>
    <property type="match status" value="1"/>
</dbReference>
<organism evidence="4 5">
    <name type="scientific">Candidatus Sphingobacterium stercoripullorum</name>
    <dbReference type="NCBI Taxonomy" id="2838759"/>
    <lineage>
        <taxon>Bacteria</taxon>
        <taxon>Pseudomonadati</taxon>
        <taxon>Bacteroidota</taxon>
        <taxon>Sphingobacteriia</taxon>
        <taxon>Sphingobacteriales</taxon>
        <taxon>Sphingobacteriaceae</taxon>
        <taxon>Sphingobacterium</taxon>
    </lineage>
</organism>
<comment type="similarity">
    <text evidence="1 2">Belongs to the metallophosphoesterase superfamily. YfcE family.</text>
</comment>
<comment type="cofactor">
    <cofactor evidence="2">
        <name>a divalent metal cation</name>
        <dbReference type="ChEBI" id="CHEBI:60240"/>
    </cofactor>
</comment>
<dbReference type="AlphaFoldDB" id="A0A9D1W8N0"/>
<dbReference type="InterPro" id="IPR000979">
    <property type="entry name" value="Phosphodiesterase_MJ0936/Vps29"/>
</dbReference>
<dbReference type="GO" id="GO:0046872">
    <property type="term" value="F:metal ion binding"/>
    <property type="evidence" value="ECO:0007669"/>
    <property type="project" value="UniProtKB-KW"/>
</dbReference>
<evidence type="ECO:0000256" key="2">
    <source>
        <dbReference type="RuleBase" id="RU362039"/>
    </source>
</evidence>
<dbReference type="SUPFAM" id="SSF56300">
    <property type="entry name" value="Metallo-dependent phosphatases"/>
    <property type="match status" value="1"/>
</dbReference>
<reference evidence="4" key="2">
    <citation type="submission" date="2021-04" db="EMBL/GenBank/DDBJ databases">
        <authorList>
            <person name="Gilroy R."/>
        </authorList>
    </citation>
    <scope>NUCLEOTIDE SEQUENCE</scope>
    <source>
        <strain evidence="4">1719</strain>
    </source>
</reference>
<name>A0A9D1W8N0_9SPHI</name>
<dbReference type="Pfam" id="PF12850">
    <property type="entry name" value="Metallophos_2"/>
    <property type="match status" value="1"/>
</dbReference>
<evidence type="ECO:0000313" key="5">
    <source>
        <dbReference type="Proteomes" id="UP000824156"/>
    </source>
</evidence>
<sequence length="164" mass="18707">MRKIGLLSDTHGYLDPSVFQYFQDCDEVWHAGDIGSVEIIEQLSKFKPLKAVFGNIDDQAVRQLCPEHQQFQCEQVDVWITHIGGYPGRYSSLVSRELKANPPALFIAGHSHIVKVQYDKNLKLLHLNPGAVGKQGWHTVRTLMRFEINGDRIENLELIELGKR</sequence>
<dbReference type="Proteomes" id="UP000824156">
    <property type="component" value="Unassembled WGS sequence"/>
</dbReference>
<dbReference type="InterPro" id="IPR029052">
    <property type="entry name" value="Metallo-depent_PP-like"/>
</dbReference>
<dbReference type="EMBL" id="DXEZ01000186">
    <property type="protein sequence ID" value="HIX54696.1"/>
    <property type="molecule type" value="Genomic_DNA"/>
</dbReference>
<dbReference type="Gene3D" id="3.60.21.10">
    <property type="match status" value="1"/>
</dbReference>
<gene>
    <name evidence="4" type="ORF">H9853_06695</name>
</gene>
<dbReference type="EC" id="3.1.4.-" evidence="2"/>
<comment type="caution">
    <text evidence="4">The sequence shown here is derived from an EMBL/GenBank/DDBJ whole genome shotgun (WGS) entry which is preliminary data.</text>
</comment>
<accession>A0A9D1W8N0</accession>